<evidence type="ECO:0000313" key="13">
    <source>
        <dbReference type="Proteomes" id="UP001501321"/>
    </source>
</evidence>
<proteinExistence type="inferred from homology"/>
<dbReference type="EMBL" id="BAABFC010000007">
    <property type="protein sequence ID" value="GAA4495784.1"/>
    <property type="molecule type" value="Genomic_DNA"/>
</dbReference>
<feature type="domain" description="Glucose-1-phosphate adenylyltransferase/Bifunctional protein GlmU-like C-terminal hexapeptide" evidence="11">
    <location>
        <begin position="314"/>
        <end position="417"/>
    </location>
</feature>
<comment type="subunit">
    <text evidence="9">Homotetramer.</text>
</comment>
<dbReference type="Pfam" id="PF24894">
    <property type="entry name" value="Hexapep_GlmU"/>
    <property type="match status" value="1"/>
</dbReference>
<dbReference type="Gene3D" id="3.90.550.10">
    <property type="entry name" value="Spore Coat Polysaccharide Biosynthesis Protein SpsA, Chain A"/>
    <property type="match status" value="1"/>
</dbReference>
<dbReference type="EC" id="2.7.7.27" evidence="9"/>
<keyword evidence="2 9" id="KW-0321">Glycogen metabolism</keyword>
<feature type="site" description="Could play a key role in the communication between the regulatory and the substrate sites" evidence="9">
    <location>
        <position position="73"/>
    </location>
</feature>
<evidence type="ECO:0000256" key="4">
    <source>
        <dbReference type="ARBA" id="ARBA00022695"/>
    </source>
</evidence>
<evidence type="ECO:0000259" key="11">
    <source>
        <dbReference type="Pfam" id="PF24894"/>
    </source>
</evidence>
<dbReference type="CDD" id="cd04651">
    <property type="entry name" value="LbH_G1P_AT_C"/>
    <property type="match status" value="1"/>
</dbReference>
<evidence type="ECO:0000256" key="6">
    <source>
        <dbReference type="ARBA" id="ARBA00022840"/>
    </source>
</evidence>
<feature type="binding site" evidence="9">
    <location>
        <begin position="193"/>
        <end position="194"/>
    </location>
    <ligand>
        <name>alpha-D-glucose 1-phosphate</name>
        <dbReference type="ChEBI" id="CHEBI:58601"/>
    </ligand>
</feature>
<comment type="pathway">
    <text evidence="9">Glycan biosynthesis; glycogen biosynthesis.</text>
</comment>
<keyword evidence="6 9" id="KW-0067">ATP-binding</keyword>
<dbReference type="Proteomes" id="UP001501321">
    <property type="component" value="Unassembled WGS sequence"/>
</dbReference>
<evidence type="ECO:0000256" key="2">
    <source>
        <dbReference type="ARBA" id="ARBA00022600"/>
    </source>
</evidence>
<feature type="binding site" evidence="9">
    <location>
        <position position="211"/>
    </location>
    <ligand>
        <name>alpha-D-glucose 1-phosphate</name>
        <dbReference type="ChEBI" id="CHEBI:58601"/>
    </ligand>
</feature>
<evidence type="ECO:0000256" key="8">
    <source>
        <dbReference type="ARBA" id="ARBA00023277"/>
    </source>
</evidence>
<comment type="caution">
    <text evidence="12">The sequence shown here is derived from an EMBL/GenBank/DDBJ whole genome shotgun (WGS) entry which is preliminary data.</text>
</comment>
<dbReference type="Pfam" id="PF00483">
    <property type="entry name" value="NTP_transferase"/>
    <property type="match status" value="1"/>
</dbReference>
<dbReference type="Gene3D" id="2.160.10.10">
    <property type="entry name" value="Hexapeptide repeat proteins"/>
    <property type="match status" value="1"/>
</dbReference>
<accession>A0ABP8Q2Y8</accession>
<evidence type="ECO:0000259" key="10">
    <source>
        <dbReference type="Pfam" id="PF00483"/>
    </source>
</evidence>
<comment type="catalytic activity">
    <reaction evidence="9">
        <text>alpha-D-glucose 1-phosphate + ATP + H(+) = ADP-alpha-D-glucose + diphosphate</text>
        <dbReference type="Rhea" id="RHEA:12120"/>
        <dbReference type="ChEBI" id="CHEBI:15378"/>
        <dbReference type="ChEBI" id="CHEBI:30616"/>
        <dbReference type="ChEBI" id="CHEBI:33019"/>
        <dbReference type="ChEBI" id="CHEBI:57498"/>
        <dbReference type="ChEBI" id="CHEBI:58601"/>
        <dbReference type="EC" id="2.7.7.27"/>
    </reaction>
</comment>
<dbReference type="InterPro" id="IPR029044">
    <property type="entry name" value="Nucleotide-diphossugar_trans"/>
</dbReference>
<keyword evidence="7 9" id="KW-0320">Glycogen biosynthesis</keyword>
<dbReference type="PROSITE" id="PS00808">
    <property type="entry name" value="ADP_GLC_PYROPHOSPH_1"/>
    <property type="match status" value="1"/>
</dbReference>
<keyword evidence="13" id="KW-1185">Reference proteome</keyword>
<evidence type="ECO:0000256" key="3">
    <source>
        <dbReference type="ARBA" id="ARBA00022679"/>
    </source>
</evidence>
<dbReference type="NCBIfam" id="TIGR02091">
    <property type="entry name" value="glgC"/>
    <property type="match status" value="1"/>
</dbReference>
<feature type="domain" description="Nucleotidyl transferase" evidence="10">
    <location>
        <begin position="21"/>
        <end position="291"/>
    </location>
</feature>
<dbReference type="PANTHER" id="PTHR43523">
    <property type="entry name" value="GLUCOSE-1-PHOSPHATE ADENYLYLTRANSFERASE-RELATED"/>
    <property type="match status" value="1"/>
</dbReference>
<dbReference type="SUPFAM" id="SSF53448">
    <property type="entry name" value="Nucleotide-diphospho-sugar transferases"/>
    <property type="match status" value="1"/>
</dbReference>
<dbReference type="HAMAP" id="MF_00624">
    <property type="entry name" value="GlgC"/>
    <property type="match status" value="1"/>
</dbReference>
<dbReference type="PROSITE" id="PS00810">
    <property type="entry name" value="ADP_GLC_PYROPHOSPH_3"/>
    <property type="match status" value="1"/>
</dbReference>
<dbReference type="InterPro" id="IPR056818">
    <property type="entry name" value="GlmU/GlgC-like_hexapep"/>
</dbReference>
<keyword evidence="3 9" id="KW-0808">Transferase</keyword>
<protein>
    <recommendedName>
        <fullName evidence="9">Glucose-1-phosphate adenylyltransferase</fullName>
        <ecNumber evidence="9">2.7.7.27</ecNumber>
    </recommendedName>
    <alternativeName>
        <fullName evidence="9">ADP-glucose pyrophosphorylase</fullName>
        <shortName evidence="9">ADPGlc PPase</shortName>
    </alternativeName>
    <alternativeName>
        <fullName evidence="9">ADP-glucose synthase</fullName>
    </alternativeName>
</protein>
<dbReference type="InterPro" id="IPR011004">
    <property type="entry name" value="Trimer_LpxA-like_sf"/>
</dbReference>
<name>A0ABP8Q2Y8_9GAMM</name>
<evidence type="ECO:0000256" key="9">
    <source>
        <dbReference type="HAMAP-Rule" id="MF_00624"/>
    </source>
</evidence>
<evidence type="ECO:0000313" key="12">
    <source>
        <dbReference type="EMBL" id="GAA4495784.1"/>
    </source>
</evidence>
<gene>
    <name evidence="12" type="primary">glgC_1</name>
    <name evidence="9" type="synonym">glgC</name>
    <name evidence="12" type="ORF">GCM10023095_09600</name>
</gene>
<dbReference type="CDD" id="cd02508">
    <property type="entry name" value="ADP_Glucose_PP"/>
    <property type="match status" value="1"/>
</dbReference>
<keyword evidence="4 9" id="KW-0548">Nucleotidyltransferase</keyword>
<dbReference type="SUPFAM" id="SSF51161">
    <property type="entry name" value="Trimeric LpxA-like enzymes"/>
    <property type="match status" value="1"/>
</dbReference>
<dbReference type="InterPro" id="IPR011831">
    <property type="entry name" value="ADP-Glc_PPase"/>
</dbReference>
<evidence type="ECO:0000256" key="7">
    <source>
        <dbReference type="ARBA" id="ARBA00023056"/>
    </source>
</evidence>
<organism evidence="12 13">
    <name type="scientific">Pseudaeromonas paramecii</name>
    <dbReference type="NCBI Taxonomy" id="2138166"/>
    <lineage>
        <taxon>Bacteria</taxon>
        <taxon>Pseudomonadati</taxon>
        <taxon>Pseudomonadota</taxon>
        <taxon>Gammaproteobacteria</taxon>
        <taxon>Aeromonadales</taxon>
        <taxon>Aeromonadaceae</taxon>
        <taxon>Pseudaeromonas</taxon>
    </lineage>
</organism>
<keyword evidence="8 9" id="KW-0119">Carbohydrate metabolism</keyword>
<dbReference type="PANTHER" id="PTHR43523:SF2">
    <property type="entry name" value="GLUCOSE-1-PHOSPHATE ADENYLYLTRANSFERASE"/>
    <property type="match status" value="1"/>
</dbReference>
<feature type="binding site" evidence="9">
    <location>
        <position position="113"/>
    </location>
    <ligand>
        <name>alpha-D-glucose 1-phosphate</name>
        <dbReference type="ChEBI" id="CHEBI:58601"/>
    </ligand>
</feature>
<keyword evidence="5 9" id="KW-0547">Nucleotide-binding</keyword>
<dbReference type="GO" id="GO:0016779">
    <property type="term" value="F:nucleotidyltransferase activity"/>
    <property type="evidence" value="ECO:0007669"/>
    <property type="project" value="UniProtKB-KW"/>
</dbReference>
<reference evidence="13" key="1">
    <citation type="journal article" date="2019" name="Int. J. Syst. Evol. Microbiol.">
        <title>The Global Catalogue of Microorganisms (GCM) 10K type strain sequencing project: providing services to taxonomists for standard genome sequencing and annotation.</title>
        <authorList>
            <consortium name="The Broad Institute Genomics Platform"/>
            <consortium name="The Broad Institute Genome Sequencing Center for Infectious Disease"/>
            <person name="Wu L."/>
            <person name="Ma J."/>
        </authorList>
    </citation>
    <scope>NUCLEOTIDE SEQUENCE [LARGE SCALE GENOMIC DNA]</scope>
    <source>
        <strain evidence="13">JCM 32226</strain>
    </source>
</reference>
<feature type="site" description="Could play a key role in the communication between the regulatory and the substrate sites" evidence="9">
    <location>
        <position position="112"/>
    </location>
</feature>
<dbReference type="InterPro" id="IPR005836">
    <property type="entry name" value="ADP_Glu_pyroP_CS"/>
</dbReference>
<dbReference type="PROSITE" id="PS00809">
    <property type="entry name" value="ADP_GLC_PYROPHOSPH_2"/>
    <property type="match status" value="1"/>
</dbReference>
<sequence>MANIDTKGLGMAREAIQQTMALVLAGGRGSRLMQLTDTRAKPAVHFGGKFRIIDFALSNCINSGIYRVGVVTQYKSHSLLRHIQAGWSFLRYEMNEFIDLLPAQQRVDEVNWYRGTADAVYQNMDIVRDYGPKYVLVLAGDHVYKMDYANLLLDHVRRGNPVTVACIEVPKEQASALGVMQVDEEGRITDFVEKPVDPPTLPGRPDTCLASMGIYVFDARFLYAMLEADQQDPHSCRDFGRDIIPAVVQAGQAYAHAFSQSCVRNRGSGDACYWRDVGTVDSFWAANMDLASVIPELDLYDEHWPIWTNQKQLPPAKFVQDYTGQSGSTKNSVFSGGCIVSGSHIQDSVLFTGVRVHSGCHLEQAVVFPDVVINRGCRLKRVIIDKRCEIPAGLVVGEDPQADARFFHRSEQGVVLITRSMLQARARILAQEAEVQTDPA</sequence>
<evidence type="ECO:0000256" key="1">
    <source>
        <dbReference type="ARBA" id="ARBA00010443"/>
    </source>
</evidence>
<evidence type="ECO:0000256" key="5">
    <source>
        <dbReference type="ARBA" id="ARBA00022741"/>
    </source>
</evidence>
<feature type="binding site" evidence="9">
    <location>
        <position position="178"/>
    </location>
    <ligand>
        <name>alpha-D-glucose 1-phosphate</name>
        <dbReference type="ChEBI" id="CHEBI:58601"/>
    </ligand>
</feature>
<comment type="function">
    <text evidence="9">Involved in the biosynthesis of ADP-glucose, a building block required for the elongation reactions to produce glycogen. Catalyzes the reaction between ATP and alpha-D-glucose 1-phosphate (G1P) to produce pyrophosphate and ADP-Glc.</text>
</comment>
<dbReference type="InterPro" id="IPR005835">
    <property type="entry name" value="NTP_transferase_dom"/>
</dbReference>
<dbReference type="InterPro" id="IPR023049">
    <property type="entry name" value="GlgC_bac"/>
</dbReference>
<dbReference type="NCBIfam" id="NF002023">
    <property type="entry name" value="PRK00844.1"/>
    <property type="match status" value="1"/>
</dbReference>
<comment type="similarity">
    <text evidence="1 9">Belongs to the bacterial/plant glucose-1-phosphate adenylyltransferase family.</text>
</comment>
<dbReference type="NCBIfam" id="NF001947">
    <property type="entry name" value="PRK00725.1"/>
    <property type="match status" value="1"/>
</dbReference>